<sequence>MSCMLEPRNDGFTVLANYDPQTITHDPLTTFFSEFELVVRQIWSNPSRKFTNGPERTAGCGIGAA</sequence>
<gene>
    <name evidence="1" type="ORF">BDV36DRAFT_275903</name>
</gene>
<organism evidence="1 2">
    <name type="scientific">Aspergillus pseudocaelatus</name>
    <dbReference type="NCBI Taxonomy" id="1825620"/>
    <lineage>
        <taxon>Eukaryota</taxon>
        <taxon>Fungi</taxon>
        <taxon>Dikarya</taxon>
        <taxon>Ascomycota</taxon>
        <taxon>Pezizomycotina</taxon>
        <taxon>Eurotiomycetes</taxon>
        <taxon>Eurotiomycetidae</taxon>
        <taxon>Eurotiales</taxon>
        <taxon>Aspergillaceae</taxon>
        <taxon>Aspergillus</taxon>
        <taxon>Aspergillus subgen. Circumdati</taxon>
    </lineage>
</organism>
<reference evidence="1 2" key="1">
    <citation type="submission" date="2019-04" db="EMBL/GenBank/DDBJ databases">
        <authorList>
            <consortium name="DOE Joint Genome Institute"/>
            <person name="Mondo S."/>
            <person name="Kjaerbolling I."/>
            <person name="Vesth T."/>
            <person name="Frisvad J.C."/>
            <person name="Nybo J.L."/>
            <person name="Theobald S."/>
            <person name="Kildgaard S."/>
            <person name="Isbrandt T."/>
            <person name="Kuo A."/>
            <person name="Sato A."/>
            <person name="Lyhne E.K."/>
            <person name="Kogle M.E."/>
            <person name="Wiebenga A."/>
            <person name="Kun R.S."/>
            <person name="Lubbers R.J."/>
            <person name="Makela M.R."/>
            <person name="Barry K."/>
            <person name="Chovatia M."/>
            <person name="Clum A."/>
            <person name="Daum C."/>
            <person name="Haridas S."/>
            <person name="He G."/>
            <person name="LaButti K."/>
            <person name="Lipzen A."/>
            <person name="Riley R."/>
            <person name="Salamov A."/>
            <person name="Simmons B.A."/>
            <person name="Magnuson J.K."/>
            <person name="Henrissat B."/>
            <person name="Mortensen U.H."/>
            <person name="Larsen T.O."/>
            <person name="Devries R.P."/>
            <person name="Grigoriev I.V."/>
            <person name="Machida M."/>
            <person name="Baker S.E."/>
            <person name="Andersen M.R."/>
            <person name="Cantor M.N."/>
            <person name="Hua S.X."/>
        </authorList>
    </citation>
    <scope>NUCLEOTIDE SEQUENCE [LARGE SCALE GENOMIC DNA]</scope>
    <source>
        <strain evidence="1 2">CBS 117616</strain>
    </source>
</reference>
<keyword evidence="2" id="KW-1185">Reference proteome</keyword>
<accession>A0ABQ6W203</accession>
<name>A0ABQ6W203_9EURO</name>
<dbReference type="Proteomes" id="UP000325395">
    <property type="component" value="Unassembled WGS sequence"/>
</dbReference>
<evidence type="ECO:0000313" key="2">
    <source>
        <dbReference type="Proteomes" id="UP000325395"/>
    </source>
</evidence>
<proteinExistence type="predicted"/>
<evidence type="ECO:0000313" key="1">
    <source>
        <dbReference type="EMBL" id="KAE8411065.1"/>
    </source>
</evidence>
<protein>
    <submittedName>
        <fullName evidence="1">Uncharacterized protein</fullName>
    </submittedName>
</protein>
<dbReference type="EMBL" id="ML735895">
    <property type="protein sequence ID" value="KAE8411065.1"/>
    <property type="molecule type" value="Genomic_DNA"/>
</dbReference>